<dbReference type="Gene3D" id="1.10.8.10">
    <property type="entry name" value="DNA helicase RuvA subunit, C-terminal domain"/>
    <property type="match status" value="1"/>
</dbReference>
<dbReference type="InParanoid" id="B7FYB9"/>
<keyword evidence="4" id="KW-1185">Reference proteome</keyword>
<feature type="region of interest" description="Disordered" evidence="1">
    <location>
        <begin position="1972"/>
        <end position="2023"/>
    </location>
</feature>
<evidence type="ECO:0000313" key="4">
    <source>
        <dbReference type="Proteomes" id="UP000000759"/>
    </source>
</evidence>
<protein>
    <recommendedName>
        <fullName evidence="2">UBA domain-containing protein</fullName>
    </recommendedName>
</protein>
<accession>B7FYB9</accession>
<feature type="compositionally biased region" description="Polar residues" evidence="1">
    <location>
        <begin position="1996"/>
        <end position="2009"/>
    </location>
</feature>
<dbReference type="Proteomes" id="UP000000759">
    <property type="component" value="Chromosome 7"/>
</dbReference>
<sequence>MSHFALVPKSSTTVPLHDQENSSCIRAPRVQAELTSLYETYASLYPNPRLMEESQDRDNLLRAISSASHAVQLNSPTQKKTGLFGWFRFSSDLAKPLAIQAFSDQGKDDKRLRYAEGMSEDNLQLLGTHLASLDPSCIPAEAYSMARFHLVSGRTKSVNVARAAIWQPPHDTTTLSVVVTGLGSIVELVLDESNEHELDEEKGEVQYTSDRNELLEHFRQISATSYSAIYARASTVGPNFLVVSWGLEDGVVVCYRRVKLAGDQNTHSWQACGMLSPTDAVQTHLGDDVFVQDESASLRVSDIVPLIVETGKVPAATIVVSRLGGTIEIVPLPSRLWYGPTLQQPALKPPRIQVRRGEALHYAIGELTDLASFQNRITALTTSDYHTDVLGLETFRTSVTRGTTWDKEAYPQGPPAEHIMAAFGAKNGREAVTFWSVSTMLMDETTTKENCDEFGFLLHANMLEAIDVGAVGPPVSVFASDPIMRHWRRPRHVELWADAEQGVLDEESSKRITTISVSAPIVTIRFTTASSSLEMAMLDWNGGVTMMDCRLLEHTASQTLAENEFKIVYQPGSPENIEPLVESIVDRSQSLKYLVDEYGVSRAIDLRWWCPPECLPLLAILIESPLRLCFLSLEQIAKGTVPCSLRLGMASGTLLSSSLNDDLLLTLLGCKGGRRQLSLFALHPLDTRTTVESLFNESKFEEAIAAISRLAVRDQVILSDMVEECNKHLWRTTRDFRYLSNSSDDAFVVQEAMVDVEYLAECYDFDTYLRLQNVALNRIDYGRLEASFALKGFFGPESIRRNLRQRLVLLGTYRLLCKRLFSTPSLAHFLEKFVSVNIADLATSLARAGDIEALSIVVFRHEIDTVRYLRVLCEIHPTIALCRYLHLLPVWQENVEAKGFLYTGSKGYVLRNWAEMPDTLSSSIGFQLLVDEEDRDAVQKLYAEIGPDERLKSSLSSCWQILRDWYSSWAHILCDFVCDLSSTIKFCNVSLKALQCESAEKRDALDVLDASQNHSEIHRILRRSEALQLLLVEILDVNNPPVTHSTMGLKELESLDTRSVVQLALTGVVGFDQVLARFQYVLIPLLHPTHATRDDTGLYAELDRELALYCFTIFEAAPMENSSDTWDRTQRAIEICTAIVSLSTTGIPAKQRVVKDSRILMDIVTRLFENTVAIICQLCPKLTNARAIVETLWMAYESLPKHLGNGSAEEVDNMYRSLVLIDILSQWPDCSPFLIVSKNDSLRSGREGQIRAGKQAVESICTSFCMQVGLKFSRIENVEHGQLLSMLIADIQQINQQCCDGNLSTVEIVTVRLFEVLLQQHQVVLIHKLLTCYGALVDKAMASNSVMAFVNEAVFEETNDESTLSAAMACQDVLYPWFPNLHSEFKSVRVYMDVAKFINSALATHWVSPGVLQKQLPLDVVESMLISYPSVVVYGYKNWADEKFAKDANKLIRDFFKVQDLASEDVAAWDGHKLPSLPGTFILHMAQRLDLTDTNAFVFVKNRMIHHALIGKHCGAAAAICRSLFHDELDSVSRDLSLAVVDAASAIIREDSFDDAETKYELCKLALSSRIGPLSVESPPAHNELLGYYSSIEYLCTSTTPTNAFAASSLFQDTLEQYSINFSELLRSLRHQSMYNTVDDALLSTIARYSMFWCIFQCSKYEEADHVAVQQAEVTSAAQLACGLLFYIKDSDIAIGCLKEVQSVLQEEFAAIVSSLPSPNSDYVRPDCSIVHKLVGRGYTETGAKRASFVTNNESYEAALQWAVAHSLDPDFDNPLVLTKAADTKWIDQATMQQLRATLEASTRIISKSSELDELIAKWKEGSILPFQSVQSGKLESFSRRYHRHDFPTGRRTEEHSKILPHIGSSSQNLLVEQSWRSESADMSFVDELDVSAIPNRAGDVYEKVLLLDEKDVDGKQESPDPIDRIRQKNSIGKEQPLVPGQSGAMIFQAAQPKENLDIGYKRKVLFARQEDGIQTSNERSTSLAGHDGTERSREASNTTGATQLTTENVLKPSHWTAEASKRNQALRDSFERHESLGVGEIKSPDIPFLREQRRALLRSSRVARAPSSAPATDADERRRLIEEGRRLLLQARGAGAIASQRTSHRNPLLSNTADSASPKPLLAQDEPNLKAPSSNEGGDIDDV</sequence>
<feature type="compositionally biased region" description="Polar residues" evidence="1">
    <location>
        <begin position="1973"/>
        <end position="1984"/>
    </location>
</feature>
<proteinExistence type="predicted"/>
<evidence type="ECO:0000313" key="3">
    <source>
        <dbReference type="EMBL" id="EEC48697.1"/>
    </source>
</evidence>
<dbReference type="HOGENOM" id="CLU_231849_0_0_1"/>
<feature type="compositionally biased region" description="Basic and acidic residues" evidence="1">
    <location>
        <begin position="1913"/>
        <end position="1927"/>
    </location>
</feature>
<dbReference type="GeneID" id="7200666"/>
<evidence type="ECO:0000256" key="1">
    <source>
        <dbReference type="SAM" id="MobiDB-lite"/>
    </source>
</evidence>
<gene>
    <name evidence="3" type="ORF">PHATRDRAFT_45629</name>
</gene>
<dbReference type="InterPro" id="IPR015940">
    <property type="entry name" value="UBA"/>
</dbReference>
<feature type="region of interest" description="Disordered" evidence="1">
    <location>
        <begin position="2094"/>
        <end position="2144"/>
    </location>
</feature>
<dbReference type="KEGG" id="pti:PHATRDRAFT_45629"/>
<feature type="region of interest" description="Disordered" evidence="1">
    <location>
        <begin position="1913"/>
        <end position="1939"/>
    </location>
</feature>
<reference evidence="4" key="2">
    <citation type="submission" date="2008-08" db="EMBL/GenBank/DDBJ databases">
        <authorList>
            <consortium name="Diatom Consortium"/>
            <person name="Grigoriev I."/>
            <person name="Grimwood J."/>
            <person name="Kuo A."/>
            <person name="Otillar R.P."/>
            <person name="Salamov A."/>
            <person name="Detter J.C."/>
            <person name="Lindquist E."/>
            <person name="Shapiro H."/>
            <person name="Lucas S."/>
            <person name="Glavina del Rio T."/>
            <person name="Pitluck S."/>
            <person name="Rokhsar D."/>
            <person name="Bowler C."/>
        </authorList>
    </citation>
    <scope>GENOME REANNOTATION</scope>
    <source>
        <strain evidence="4">CCAP 1055/1</strain>
    </source>
</reference>
<evidence type="ECO:0000259" key="2">
    <source>
        <dbReference type="Pfam" id="PF22562"/>
    </source>
</evidence>
<organism evidence="3 4">
    <name type="scientific">Phaeodactylum tricornutum (strain CCAP 1055/1)</name>
    <dbReference type="NCBI Taxonomy" id="556484"/>
    <lineage>
        <taxon>Eukaryota</taxon>
        <taxon>Sar</taxon>
        <taxon>Stramenopiles</taxon>
        <taxon>Ochrophyta</taxon>
        <taxon>Bacillariophyta</taxon>
        <taxon>Bacillariophyceae</taxon>
        <taxon>Bacillariophycidae</taxon>
        <taxon>Naviculales</taxon>
        <taxon>Phaeodactylaceae</taxon>
        <taxon>Phaeodactylum</taxon>
    </lineage>
</organism>
<dbReference type="SUPFAM" id="SSF46934">
    <property type="entry name" value="UBA-like"/>
    <property type="match status" value="1"/>
</dbReference>
<dbReference type="Pfam" id="PF22562">
    <property type="entry name" value="UBA_7"/>
    <property type="match status" value="1"/>
</dbReference>
<name>B7FYB9_PHATC</name>
<dbReference type="STRING" id="556484.B7FYB9"/>
<dbReference type="OMA" id="FHRFHLV"/>
<feature type="domain" description="UBA" evidence="2">
    <location>
        <begin position="1728"/>
        <end position="1774"/>
    </location>
</feature>
<dbReference type="eggNOG" id="ENOG502TCC1">
    <property type="taxonomic scope" value="Eukaryota"/>
</dbReference>
<dbReference type="RefSeq" id="XP_002179711.1">
    <property type="nucleotide sequence ID" value="XM_002179675.1"/>
</dbReference>
<dbReference type="PaxDb" id="2850-Phatr45629"/>
<reference evidence="3 4" key="1">
    <citation type="journal article" date="2008" name="Nature">
        <title>The Phaeodactylum genome reveals the evolutionary history of diatom genomes.</title>
        <authorList>
            <person name="Bowler C."/>
            <person name="Allen A.E."/>
            <person name="Badger J.H."/>
            <person name="Grimwood J."/>
            <person name="Jabbari K."/>
            <person name="Kuo A."/>
            <person name="Maheswari U."/>
            <person name="Martens C."/>
            <person name="Maumus F."/>
            <person name="Otillar R.P."/>
            <person name="Rayko E."/>
            <person name="Salamov A."/>
            <person name="Vandepoele K."/>
            <person name="Beszteri B."/>
            <person name="Gruber A."/>
            <person name="Heijde M."/>
            <person name="Katinka M."/>
            <person name="Mock T."/>
            <person name="Valentin K."/>
            <person name="Verret F."/>
            <person name="Berges J.A."/>
            <person name="Brownlee C."/>
            <person name="Cadoret J.P."/>
            <person name="Chiovitti A."/>
            <person name="Choi C.J."/>
            <person name="Coesel S."/>
            <person name="De Martino A."/>
            <person name="Detter J.C."/>
            <person name="Durkin C."/>
            <person name="Falciatore A."/>
            <person name="Fournet J."/>
            <person name="Haruta M."/>
            <person name="Huysman M.J."/>
            <person name="Jenkins B.D."/>
            <person name="Jiroutova K."/>
            <person name="Jorgensen R.E."/>
            <person name="Joubert Y."/>
            <person name="Kaplan A."/>
            <person name="Kroger N."/>
            <person name="Kroth P.G."/>
            <person name="La Roche J."/>
            <person name="Lindquist E."/>
            <person name="Lommer M."/>
            <person name="Martin-Jezequel V."/>
            <person name="Lopez P.J."/>
            <person name="Lucas S."/>
            <person name="Mangogna M."/>
            <person name="McGinnis K."/>
            <person name="Medlin L.K."/>
            <person name="Montsant A."/>
            <person name="Oudot-Le Secq M.P."/>
            <person name="Napoli C."/>
            <person name="Obornik M."/>
            <person name="Parker M.S."/>
            <person name="Petit J.L."/>
            <person name="Porcel B.M."/>
            <person name="Poulsen N."/>
            <person name="Robison M."/>
            <person name="Rychlewski L."/>
            <person name="Rynearson T.A."/>
            <person name="Schmutz J."/>
            <person name="Shapiro H."/>
            <person name="Siaut M."/>
            <person name="Stanley M."/>
            <person name="Sussman M.R."/>
            <person name="Taylor A.R."/>
            <person name="Vardi A."/>
            <person name="von Dassow P."/>
            <person name="Vyverman W."/>
            <person name="Willis A."/>
            <person name="Wyrwicz L.S."/>
            <person name="Rokhsar D.S."/>
            <person name="Weissenbach J."/>
            <person name="Armbrust E.V."/>
            <person name="Green B.R."/>
            <person name="Van de Peer Y."/>
            <person name="Grigoriev I.V."/>
        </authorList>
    </citation>
    <scope>NUCLEOTIDE SEQUENCE [LARGE SCALE GENOMIC DNA]</scope>
    <source>
        <strain evidence="3 4">CCAP 1055/1</strain>
    </source>
</reference>
<dbReference type="OrthoDB" id="46875at2759"/>
<dbReference type="InterPro" id="IPR009060">
    <property type="entry name" value="UBA-like_sf"/>
</dbReference>
<dbReference type="EMBL" id="CM000610">
    <property type="protein sequence ID" value="EEC48697.1"/>
    <property type="molecule type" value="Genomic_DNA"/>
</dbReference>